<evidence type="ECO:0000313" key="11">
    <source>
        <dbReference type="EMBL" id="CCI47957.1"/>
    </source>
</evidence>
<dbReference type="Pfam" id="PF08507">
    <property type="entry name" value="COPI_assoc"/>
    <property type="match status" value="1"/>
</dbReference>
<dbReference type="Pfam" id="PF00447">
    <property type="entry name" value="HSF_DNA-bind"/>
    <property type="match status" value="1"/>
</dbReference>
<accession>A0A024GNP9</accession>
<evidence type="ECO:0000256" key="2">
    <source>
        <dbReference type="ARBA" id="ARBA00004141"/>
    </source>
</evidence>
<protein>
    <recommendedName>
        <fullName evidence="10">HSF-type DNA-binding domain-containing protein</fullName>
    </recommendedName>
</protein>
<dbReference type="PANTHER" id="PTHR38894:SF1">
    <property type="entry name" value="TRANSMEMBRANE PROTEIN"/>
    <property type="match status" value="1"/>
</dbReference>
<dbReference type="InterPro" id="IPR038092">
    <property type="entry name" value="PHAX_RNA-binding_sf"/>
</dbReference>
<dbReference type="InterPro" id="IPR013714">
    <property type="entry name" value="Golgi_TVP15"/>
</dbReference>
<evidence type="ECO:0000313" key="12">
    <source>
        <dbReference type="Proteomes" id="UP000053237"/>
    </source>
</evidence>
<dbReference type="SMART" id="SM00415">
    <property type="entry name" value="HSF"/>
    <property type="match status" value="1"/>
</dbReference>
<organism evidence="11 12">
    <name type="scientific">Albugo candida</name>
    <dbReference type="NCBI Taxonomy" id="65357"/>
    <lineage>
        <taxon>Eukaryota</taxon>
        <taxon>Sar</taxon>
        <taxon>Stramenopiles</taxon>
        <taxon>Oomycota</taxon>
        <taxon>Peronosporomycetes</taxon>
        <taxon>Albuginales</taxon>
        <taxon>Albuginaceae</taxon>
        <taxon>Albugo</taxon>
    </lineage>
</organism>
<sequence>MSSSASPKTATDKAHPNFDVISISSVTKMIVSTGSDQSSKLPALNPESLNTAEKEKTSKTVDSVPTDPITFAEVWEEIRLKTKQIILGSTVSGVLSVMHIFNIIVAGFMVILCIYQISSTENIFAGMSTALSVIYTICFALLLAAYELRTEVIDEAIRRQFGFMYNSYGRCLFLCMISIFPFGMVGVYGVLVSLLGFANAYFNFYVITKHPSFSRGVPDYQPPITSISIMSLIPVTSSAENPSETTSSTLLYQSFTTTTQSAVVPSPRNGLRKKNDEKPRDIAPFLKNLRKMLDMECPTILCWTKDGKAFEIRDMDKMMEFVLPKYFKHRKYTSFQRQLNYFNFKKWTKSKAVICTFSNEFFLRDDMNAALRISRKKSASVEGNNGSIKRRISKSGIAAPLIRRSCTLARSISQTIFNVGEAVREADKLGIAIPISEAQAYGSCGAAFSTSYPSPTDVDLMLQDVDPSICQNMKSDGEGGPQEGLNGSEFTLDCLDWIDLIMPTIETHEHAEQGIQFNQSKKKLQNTCAFQCDVPAKAELHDDNFHSDNALVICHNAMCDESIIKAGDATHSSDERMTYCTLDRVHGNTYYDMVFSRDWNQRQVADKISFYLDEPKRGLIFRVVNALGKKKAWNLLVETKSDYEWAHVTSSGVSSSAMDRQRADSSQKDKSKRTLGGVFLSKVKDSVSKEVYKKIYEIEVKRKKEWRQKNRLRKRQQMEEKISGLKFQIKCAIEPSLSIESYSAVPNDCSME</sequence>
<dbReference type="GO" id="GO:0005634">
    <property type="term" value="C:nucleus"/>
    <property type="evidence" value="ECO:0007669"/>
    <property type="project" value="UniProtKB-SubCell"/>
</dbReference>
<gene>
    <name evidence="11" type="ORF">BN9_090000</name>
</gene>
<keyword evidence="5" id="KW-0238">DNA-binding</keyword>
<comment type="similarity">
    <text evidence="8">Belongs to the HSF family.</text>
</comment>
<feature type="transmembrane region" description="Helical" evidence="9">
    <location>
        <begin position="123"/>
        <end position="146"/>
    </location>
</feature>
<dbReference type="GO" id="GO:0043565">
    <property type="term" value="F:sequence-specific DNA binding"/>
    <property type="evidence" value="ECO:0007669"/>
    <property type="project" value="InterPro"/>
</dbReference>
<evidence type="ECO:0000256" key="6">
    <source>
        <dbReference type="ARBA" id="ARBA00023136"/>
    </source>
</evidence>
<dbReference type="Proteomes" id="UP000053237">
    <property type="component" value="Unassembled WGS sequence"/>
</dbReference>
<proteinExistence type="inferred from homology"/>
<evidence type="ECO:0000256" key="8">
    <source>
        <dbReference type="RuleBase" id="RU004020"/>
    </source>
</evidence>
<dbReference type="Gene3D" id="1.10.10.1440">
    <property type="entry name" value="PHAX RNA-binding domain"/>
    <property type="match status" value="1"/>
</dbReference>
<dbReference type="STRING" id="65357.A0A024GNP9"/>
<dbReference type="PANTHER" id="PTHR38894">
    <property type="entry name" value="TRANSMEMBRANE PROTEIN"/>
    <property type="match status" value="1"/>
</dbReference>
<evidence type="ECO:0000256" key="3">
    <source>
        <dbReference type="ARBA" id="ARBA00022692"/>
    </source>
</evidence>
<dbReference type="FunFam" id="1.10.10.10:FF:000286">
    <property type="entry name" value="Heat shock transcription factor"/>
    <property type="match status" value="1"/>
</dbReference>
<keyword evidence="7" id="KW-0539">Nucleus</keyword>
<name>A0A024GNP9_9STRA</name>
<evidence type="ECO:0000256" key="1">
    <source>
        <dbReference type="ARBA" id="ARBA00004123"/>
    </source>
</evidence>
<dbReference type="InParanoid" id="A0A024GNP9"/>
<keyword evidence="3 9" id="KW-0812">Transmembrane</keyword>
<keyword evidence="12" id="KW-1185">Reference proteome</keyword>
<dbReference type="SUPFAM" id="SSF46785">
    <property type="entry name" value="Winged helix' DNA-binding domain"/>
    <property type="match status" value="1"/>
</dbReference>
<dbReference type="OrthoDB" id="60033at2759"/>
<feature type="domain" description="HSF-type DNA-binding" evidence="10">
    <location>
        <begin position="281"/>
        <end position="376"/>
    </location>
</feature>
<reference evidence="11 12" key="1">
    <citation type="submission" date="2012-05" db="EMBL/GenBank/DDBJ databases">
        <title>Recombination and specialization in a pathogen metapopulation.</title>
        <authorList>
            <person name="Gardiner A."/>
            <person name="Kemen E."/>
            <person name="Schultz-Larsen T."/>
            <person name="MacLean D."/>
            <person name="Van Oosterhout C."/>
            <person name="Jones J.D.G."/>
        </authorList>
    </citation>
    <scope>NUCLEOTIDE SEQUENCE [LARGE SCALE GENOMIC DNA]</scope>
    <source>
        <strain evidence="11 12">Ac Nc2</strain>
    </source>
</reference>
<comment type="caution">
    <text evidence="11">The sequence shown here is derived from an EMBL/GenBank/DDBJ whole genome shotgun (WGS) entry which is preliminary data.</text>
</comment>
<evidence type="ECO:0000259" key="10">
    <source>
        <dbReference type="SMART" id="SM00415"/>
    </source>
</evidence>
<dbReference type="InterPro" id="IPR036390">
    <property type="entry name" value="WH_DNA-bd_sf"/>
</dbReference>
<dbReference type="InterPro" id="IPR036388">
    <property type="entry name" value="WH-like_DNA-bd_sf"/>
</dbReference>
<dbReference type="AlphaFoldDB" id="A0A024GNP9"/>
<feature type="transmembrane region" description="Helical" evidence="9">
    <location>
        <begin position="167"/>
        <end position="191"/>
    </location>
</feature>
<dbReference type="GO" id="GO:0016020">
    <property type="term" value="C:membrane"/>
    <property type="evidence" value="ECO:0007669"/>
    <property type="project" value="UniProtKB-SubCell"/>
</dbReference>
<evidence type="ECO:0000256" key="9">
    <source>
        <dbReference type="SAM" id="Phobius"/>
    </source>
</evidence>
<keyword evidence="4 9" id="KW-1133">Transmembrane helix</keyword>
<evidence type="ECO:0000256" key="4">
    <source>
        <dbReference type="ARBA" id="ARBA00022989"/>
    </source>
</evidence>
<feature type="transmembrane region" description="Helical" evidence="9">
    <location>
        <begin position="85"/>
        <end position="117"/>
    </location>
</feature>
<keyword evidence="6 9" id="KW-0472">Membrane</keyword>
<dbReference type="InterPro" id="IPR000232">
    <property type="entry name" value="HSF_DNA-bd"/>
</dbReference>
<comment type="subcellular location">
    <subcellularLocation>
        <location evidence="2">Membrane</location>
        <topology evidence="2">Multi-pass membrane protein</topology>
    </subcellularLocation>
    <subcellularLocation>
        <location evidence="1">Nucleus</location>
    </subcellularLocation>
</comment>
<evidence type="ECO:0000256" key="7">
    <source>
        <dbReference type="ARBA" id="ARBA00023242"/>
    </source>
</evidence>
<dbReference type="GO" id="GO:0003700">
    <property type="term" value="F:DNA-binding transcription factor activity"/>
    <property type="evidence" value="ECO:0007669"/>
    <property type="project" value="InterPro"/>
</dbReference>
<evidence type="ECO:0000256" key="5">
    <source>
        <dbReference type="ARBA" id="ARBA00023125"/>
    </source>
</evidence>
<dbReference type="EMBL" id="CAIX01000196">
    <property type="protein sequence ID" value="CCI47957.1"/>
    <property type="molecule type" value="Genomic_DNA"/>
</dbReference>
<dbReference type="Gene3D" id="1.10.10.10">
    <property type="entry name" value="Winged helix-like DNA-binding domain superfamily/Winged helix DNA-binding domain"/>
    <property type="match status" value="1"/>
</dbReference>